<evidence type="ECO:0000256" key="1">
    <source>
        <dbReference type="SAM" id="MobiDB-lite"/>
    </source>
</evidence>
<sequence>GRAKDAEVRIQGGGESGWSGPSGGRGPGGRTLRHRGERGLPRHPPSQGVRPGAGGPPGGSRGFRRAVGR</sequence>
<feature type="compositionally biased region" description="Gly residues" evidence="1">
    <location>
        <begin position="51"/>
        <end position="61"/>
    </location>
</feature>
<evidence type="ECO:0000313" key="2">
    <source>
        <dbReference type="EMBL" id="CAA9403611.1"/>
    </source>
</evidence>
<feature type="non-terminal residue" evidence="2">
    <location>
        <position position="1"/>
    </location>
</feature>
<feature type="region of interest" description="Disordered" evidence="1">
    <location>
        <begin position="1"/>
        <end position="69"/>
    </location>
</feature>
<protein>
    <submittedName>
        <fullName evidence="2">Uncharacterized protein</fullName>
    </submittedName>
</protein>
<feature type="compositionally biased region" description="Gly residues" evidence="1">
    <location>
        <begin position="11"/>
        <end position="29"/>
    </location>
</feature>
<organism evidence="2">
    <name type="scientific">uncultured Rubrobacteraceae bacterium</name>
    <dbReference type="NCBI Taxonomy" id="349277"/>
    <lineage>
        <taxon>Bacteria</taxon>
        <taxon>Bacillati</taxon>
        <taxon>Actinomycetota</taxon>
        <taxon>Rubrobacteria</taxon>
        <taxon>Rubrobacterales</taxon>
        <taxon>Rubrobacteraceae</taxon>
        <taxon>environmental samples</taxon>
    </lineage>
</organism>
<name>A0A6J4P857_9ACTN</name>
<accession>A0A6J4P857</accession>
<feature type="non-terminal residue" evidence="2">
    <location>
        <position position="69"/>
    </location>
</feature>
<dbReference type="AlphaFoldDB" id="A0A6J4P857"/>
<gene>
    <name evidence="2" type="ORF">AVDCRST_MAG01-01-1188</name>
</gene>
<dbReference type="EMBL" id="CADCUW010000174">
    <property type="protein sequence ID" value="CAA9403611.1"/>
    <property type="molecule type" value="Genomic_DNA"/>
</dbReference>
<proteinExistence type="predicted"/>
<reference evidence="2" key="1">
    <citation type="submission" date="2020-02" db="EMBL/GenBank/DDBJ databases">
        <authorList>
            <person name="Meier V. D."/>
        </authorList>
    </citation>
    <scope>NUCLEOTIDE SEQUENCE</scope>
    <source>
        <strain evidence="2">AVDCRST_MAG01</strain>
    </source>
</reference>